<organism evidence="1 2">
    <name type="scientific">Providencia rettgeri</name>
    <dbReference type="NCBI Taxonomy" id="587"/>
    <lineage>
        <taxon>Bacteria</taxon>
        <taxon>Pseudomonadati</taxon>
        <taxon>Pseudomonadota</taxon>
        <taxon>Gammaproteobacteria</taxon>
        <taxon>Enterobacterales</taxon>
        <taxon>Morganellaceae</taxon>
        <taxon>Providencia</taxon>
    </lineage>
</organism>
<comment type="caution">
    <text evidence="1">The sequence shown here is derived from an EMBL/GenBank/DDBJ whole genome shotgun (WGS) entry which is preliminary data.</text>
</comment>
<dbReference type="AlphaFoldDB" id="A0A939NCJ4"/>
<evidence type="ECO:0000313" key="2">
    <source>
        <dbReference type="Proteomes" id="UP000664477"/>
    </source>
</evidence>
<proteinExistence type="predicted"/>
<gene>
    <name evidence="1" type="ORF">J4727_12705</name>
</gene>
<protein>
    <submittedName>
        <fullName evidence="1">Uncharacterized protein</fullName>
    </submittedName>
</protein>
<dbReference type="Proteomes" id="UP000664477">
    <property type="component" value="Unassembled WGS sequence"/>
</dbReference>
<name>A0A939NCJ4_PRORE</name>
<accession>A0A939NCJ4</accession>
<dbReference type="EMBL" id="JAGETQ010000069">
    <property type="protein sequence ID" value="MBO1916325.1"/>
    <property type="molecule type" value="Genomic_DNA"/>
</dbReference>
<sequence>MQKKIKLLSRMCHTQSAVDNETLPQNAFVDSVMSFIRQSGWQVTTASQNGVFHFDGIVEDRNQWPFAHRY</sequence>
<evidence type="ECO:0000313" key="1">
    <source>
        <dbReference type="EMBL" id="MBO1916325.1"/>
    </source>
</evidence>
<reference evidence="1" key="1">
    <citation type="submission" date="2021-03" db="EMBL/GenBank/DDBJ databases">
        <title>Molecular epidemiology and mechanisms of colistin and carbapenem resistance in Enterobacteriaceae from clinical isolates, the environment and porcine samples in Pretoria, South Africa.</title>
        <authorList>
            <person name="Bogoshi D."/>
            <person name="Mbelle N.M."/>
            <person name="Naidoo V."/>
            <person name="Osei Sekyere J."/>
        </authorList>
    </citation>
    <scope>NUCLEOTIDE SEQUENCE</scope>
    <source>
        <strain evidence="1">C052</strain>
    </source>
</reference>